<name>A0AA36D5Y7_9BILA</name>
<organism evidence="1 2">
    <name type="scientific">Mesorhabditis spiculigera</name>
    <dbReference type="NCBI Taxonomy" id="96644"/>
    <lineage>
        <taxon>Eukaryota</taxon>
        <taxon>Metazoa</taxon>
        <taxon>Ecdysozoa</taxon>
        <taxon>Nematoda</taxon>
        <taxon>Chromadorea</taxon>
        <taxon>Rhabditida</taxon>
        <taxon>Rhabditina</taxon>
        <taxon>Rhabditomorpha</taxon>
        <taxon>Rhabditoidea</taxon>
        <taxon>Rhabditidae</taxon>
        <taxon>Mesorhabditinae</taxon>
        <taxon>Mesorhabditis</taxon>
    </lineage>
</organism>
<feature type="non-terminal residue" evidence="1">
    <location>
        <position position="1"/>
    </location>
</feature>
<keyword evidence="2" id="KW-1185">Reference proteome</keyword>
<reference evidence="1" key="1">
    <citation type="submission" date="2023-06" db="EMBL/GenBank/DDBJ databases">
        <authorList>
            <person name="Delattre M."/>
        </authorList>
    </citation>
    <scope>NUCLEOTIDE SEQUENCE</scope>
    <source>
        <strain evidence="1">AF72</strain>
    </source>
</reference>
<proteinExistence type="predicted"/>
<dbReference type="AlphaFoldDB" id="A0AA36D5Y7"/>
<sequence>MADEDATISGLEACMSHVDFADQPQKFPIDKLPQALVDLVLERTTIHQRFTISRANRKLRERVREFGVVPKRVKYVGVEQLALDAMAITIDTATGDSICIGCCEEGALIQNTRTDREPDASGTEETLNNSQMDHLLRKSFDKMRPRTAELWDTAIRIIPKPQALKFGHNLIIRFMDADTVQPCLKLAETTPPQNLCLRPALFWASQACDRRCFAVGAQLHQYNYLKDVDTVHLMGLHYPPFFTCLPTKNVFVWQAADIPIVYILKDLLEKRKWEYRPKTIGFLDAKRSEKTTAIRDLLDQYRLSGGCEGDYAIYKIPIQRGKASVVFCEKHVIISRKYDAENVKEAIRRFYEMKPLLAKE</sequence>
<protein>
    <submittedName>
        <fullName evidence="1">Uncharacterized protein</fullName>
    </submittedName>
</protein>
<comment type="caution">
    <text evidence="1">The sequence shown here is derived from an EMBL/GenBank/DDBJ whole genome shotgun (WGS) entry which is preliminary data.</text>
</comment>
<gene>
    <name evidence="1" type="ORF">MSPICULIGERA_LOCUS18866</name>
</gene>
<accession>A0AA36D5Y7</accession>
<evidence type="ECO:0000313" key="1">
    <source>
        <dbReference type="EMBL" id="CAJ0580675.1"/>
    </source>
</evidence>
<dbReference type="EMBL" id="CATQJA010002662">
    <property type="protein sequence ID" value="CAJ0580675.1"/>
    <property type="molecule type" value="Genomic_DNA"/>
</dbReference>
<dbReference type="Proteomes" id="UP001177023">
    <property type="component" value="Unassembled WGS sequence"/>
</dbReference>
<evidence type="ECO:0000313" key="2">
    <source>
        <dbReference type="Proteomes" id="UP001177023"/>
    </source>
</evidence>